<dbReference type="GO" id="GO:0016020">
    <property type="term" value="C:membrane"/>
    <property type="evidence" value="ECO:0007669"/>
    <property type="project" value="UniProtKB-SubCell"/>
</dbReference>
<evidence type="ECO:0000256" key="5">
    <source>
        <dbReference type="ARBA" id="ARBA00022989"/>
    </source>
</evidence>
<evidence type="ECO:0000256" key="3">
    <source>
        <dbReference type="ARBA" id="ARBA00022692"/>
    </source>
</evidence>
<comment type="similarity">
    <text evidence="2">Belongs to the FAM174 family.</text>
</comment>
<evidence type="ECO:0000256" key="8">
    <source>
        <dbReference type="SAM" id="MobiDB-lite"/>
    </source>
</evidence>
<name>A0A6J0CDC0_NEOLC</name>
<dbReference type="AlphaFoldDB" id="A0A6J0CDC0"/>
<evidence type="ECO:0000256" key="6">
    <source>
        <dbReference type="ARBA" id="ARBA00023136"/>
    </source>
</evidence>
<dbReference type="OrthoDB" id="5917722at2759"/>
<evidence type="ECO:0000256" key="4">
    <source>
        <dbReference type="ARBA" id="ARBA00022729"/>
    </source>
</evidence>
<keyword evidence="10" id="KW-1185">Reference proteome</keyword>
<proteinExistence type="inferred from homology"/>
<keyword evidence="6 9" id="KW-0472">Membrane</keyword>
<dbReference type="PANTHER" id="PTHR28607:SF4">
    <property type="entry name" value="TRANSMEMBRANE PROTEIN"/>
    <property type="match status" value="1"/>
</dbReference>
<dbReference type="InParanoid" id="A0A6J0CDC0"/>
<evidence type="ECO:0000256" key="9">
    <source>
        <dbReference type="SAM" id="Phobius"/>
    </source>
</evidence>
<dbReference type="Pfam" id="PF06679">
    <property type="entry name" value="DUF1180"/>
    <property type="match status" value="1"/>
</dbReference>
<comment type="subcellular location">
    <subcellularLocation>
        <location evidence="1">Membrane</location>
        <topology evidence="1">Single-pass type I membrane protein</topology>
    </subcellularLocation>
</comment>
<feature type="compositionally biased region" description="Polar residues" evidence="8">
    <location>
        <begin position="79"/>
        <end position="88"/>
    </location>
</feature>
<feature type="region of interest" description="Disordered" evidence="8">
    <location>
        <begin position="42"/>
        <end position="96"/>
    </location>
</feature>
<gene>
    <name evidence="11" type="primary">LOC107227470</name>
</gene>
<dbReference type="InterPro" id="IPR009565">
    <property type="entry name" value="FAM174-like"/>
</dbReference>
<dbReference type="PANTHER" id="PTHR28607">
    <property type="entry name" value="EXPRESSED PROTEIN"/>
    <property type="match status" value="1"/>
</dbReference>
<evidence type="ECO:0000256" key="1">
    <source>
        <dbReference type="ARBA" id="ARBA00004479"/>
    </source>
</evidence>
<keyword evidence="5 9" id="KW-1133">Transmembrane helix</keyword>
<dbReference type="KEGG" id="nlo:107227470"/>
<organism evidence="11">
    <name type="scientific">Neodiprion lecontei</name>
    <name type="common">Redheaded pine sawfly</name>
    <dbReference type="NCBI Taxonomy" id="441921"/>
    <lineage>
        <taxon>Eukaryota</taxon>
        <taxon>Metazoa</taxon>
        <taxon>Ecdysozoa</taxon>
        <taxon>Arthropoda</taxon>
        <taxon>Hexapoda</taxon>
        <taxon>Insecta</taxon>
        <taxon>Pterygota</taxon>
        <taxon>Neoptera</taxon>
        <taxon>Endopterygota</taxon>
        <taxon>Hymenoptera</taxon>
        <taxon>Tenthredinoidea</taxon>
        <taxon>Diprionidae</taxon>
        <taxon>Diprioninae</taxon>
        <taxon>Neodiprion</taxon>
    </lineage>
</organism>
<dbReference type="GeneID" id="107227470"/>
<evidence type="ECO:0000256" key="2">
    <source>
        <dbReference type="ARBA" id="ARBA00006986"/>
    </source>
</evidence>
<feature type="transmembrane region" description="Helical" evidence="9">
    <location>
        <begin position="142"/>
        <end position="163"/>
    </location>
</feature>
<dbReference type="Proteomes" id="UP000829291">
    <property type="component" value="Chromosome 5"/>
</dbReference>
<sequence>MKRVAGRNLKFIVITCYCLCITITNCDDNLIITKRNLLKSIPESRAGNPSKHVPVRSFKSTDDSKLSDSSSSKLTNSSQEKNSPIQNVEDSDSGIKSKDNRTVTLLTDQVKKEANLDLNVTAPQTTIQPQILGPNLSVNTGALWRGISVFMGLTVLVIAYIILRCVRLSKNRTQMVRKYGVLAHRQDVEMRPLPLDDEDEDDTTVFDASEIGIHDKHRQTA</sequence>
<dbReference type="RefSeq" id="XP_015524104.1">
    <property type="nucleotide sequence ID" value="XM_015668618.2"/>
</dbReference>
<protein>
    <submittedName>
        <fullName evidence="11">Uncharacterized protein LOC107227470 isoform X1</fullName>
    </submittedName>
</protein>
<accession>A0A6J0CDC0</accession>
<evidence type="ECO:0000256" key="7">
    <source>
        <dbReference type="ARBA" id="ARBA00023180"/>
    </source>
</evidence>
<evidence type="ECO:0000313" key="10">
    <source>
        <dbReference type="Proteomes" id="UP000829291"/>
    </source>
</evidence>
<evidence type="ECO:0000313" key="11">
    <source>
        <dbReference type="RefSeq" id="XP_015524104.1"/>
    </source>
</evidence>
<feature type="compositionally biased region" description="Low complexity" evidence="8">
    <location>
        <begin position="67"/>
        <end position="78"/>
    </location>
</feature>
<reference evidence="11" key="1">
    <citation type="submission" date="2025-08" db="UniProtKB">
        <authorList>
            <consortium name="RefSeq"/>
        </authorList>
    </citation>
    <scope>IDENTIFICATION</scope>
    <source>
        <tissue evidence="11">Thorax and Abdomen</tissue>
    </source>
</reference>
<keyword evidence="7" id="KW-0325">Glycoprotein</keyword>
<keyword evidence="4" id="KW-0732">Signal</keyword>
<keyword evidence="3 9" id="KW-0812">Transmembrane</keyword>